<protein>
    <submittedName>
        <fullName evidence="1">Uncharacterized protein</fullName>
    </submittedName>
</protein>
<proteinExistence type="predicted"/>
<dbReference type="OrthoDB" id="2980971at2759"/>
<organism evidence="1 2">
    <name type="scientific">Psilocybe cf. subviscida</name>
    <dbReference type="NCBI Taxonomy" id="2480587"/>
    <lineage>
        <taxon>Eukaryota</taxon>
        <taxon>Fungi</taxon>
        <taxon>Dikarya</taxon>
        <taxon>Basidiomycota</taxon>
        <taxon>Agaricomycotina</taxon>
        <taxon>Agaricomycetes</taxon>
        <taxon>Agaricomycetidae</taxon>
        <taxon>Agaricales</taxon>
        <taxon>Agaricineae</taxon>
        <taxon>Strophariaceae</taxon>
        <taxon>Psilocybe</taxon>
    </lineage>
</organism>
<reference evidence="1 2" key="1">
    <citation type="journal article" date="2020" name="ISME J.">
        <title>Uncovering the hidden diversity of litter-decomposition mechanisms in mushroom-forming fungi.</title>
        <authorList>
            <person name="Floudas D."/>
            <person name="Bentzer J."/>
            <person name="Ahren D."/>
            <person name="Johansson T."/>
            <person name="Persson P."/>
            <person name="Tunlid A."/>
        </authorList>
    </citation>
    <scope>NUCLEOTIDE SEQUENCE [LARGE SCALE GENOMIC DNA]</scope>
    <source>
        <strain evidence="1 2">CBS 101986</strain>
    </source>
</reference>
<dbReference type="Proteomes" id="UP000567179">
    <property type="component" value="Unassembled WGS sequence"/>
</dbReference>
<dbReference type="AlphaFoldDB" id="A0A8H5F988"/>
<name>A0A8H5F988_9AGAR</name>
<dbReference type="EMBL" id="JAACJJ010000004">
    <property type="protein sequence ID" value="KAF5328436.1"/>
    <property type="molecule type" value="Genomic_DNA"/>
</dbReference>
<comment type="caution">
    <text evidence="1">The sequence shown here is derived from an EMBL/GenBank/DDBJ whole genome shotgun (WGS) entry which is preliminary data.</text>
</comment>
<evidence type="ECO:0000313" key="2">
    <source>
        <dbReference type="Proteomes" id="UP000567179"/>
    </source>
</evidence>
<sequence>MPPELPLGLIRNTLEHISRSGDLCAVSLSFHALRAEGQSILFKQRTPSSIDNHSQFMDAVIASPERLALFVRAYFQWLSIYSLSPWQSSAREISQSLYQLLRKTQSALPLMRNLKAFYYRRPIREQPTVFPLRNCWDFALETLNWNASAHDEELYRCFIPTQPELRHISITGPENGTIDGLDPLPLACPKLMSLCGHDRDVYILLPGKTITHLMWRDDRNDNFNDPWTFCNQTLAELAPEFDSIQYFVKFHSVTRRDAVLSYMLKLTHLEIFVDCQICSFKIPPNSQNTDI</sequence>
<accession>A0A8H5F988</accession>
<keyword evidence="2" id="KW-1185">Reference proteome</keyword>
<gene>
    <name evidence="1" type="ORF">D9619_013256</name>
</gene>
<evidence type="ECO:0000313" key="1">
    <source>
        <dbReference type="EMBL" id="KAF5328436.1"/>
    </source>
</evidence>